<dbReference type="PROSITE" id="PS50005">
    <property type="entry name" value="TPR"/>
    <property type="match status" value="1"/>
</dbReference>
<sequence>MKKDKRSNVVPFPNLKERLVDKGMAALKSKHYQEALELFSEAKKMEEDKAEIHLGIALCLMELGELEEAKNVCKKMLQEDLGHYYTVMQIYLTILIQLREYGEVQATIEAVLEENHLPAESAEHFYKLLEFSRKMNTNKEIEFEDVEVEARNPQFENLLQNTAAQVEYVHSLKDLNITKHLGVLQTILADPQGHPVVKSMILQLMMENEISKKVTVTKFGESMIIIPDQLEDLADLPFTKKIISMLDDTLGNENPTLFEAAKDLWIRHMYVLYPFLPQPADVKLWAAAVHKVGYEMHGIEIEEAELNETYNLNQKGLTNACQKIMDIEKISYL</sequence>
<dbReference type="RefSeq" id="WP_191158772.1">
    <property type="nucleotide sequence ID" value="NZ_JACXAI010000016.1"/>
</dbReference>
<reference evidence="2" key="1">
    <citation type="submission" date="2020-09" db="EMBL/GenBank/DDBJ databases">
        <title>A novel bacterium of genus Bacillus, isolated from South China Sea.</title>
        <authorList>
            <person name="Huang H."/>
            <person name="Mo K."/>
            <person name="Hu Y."/>
        </authorList>
    </citation>
    <scope>NUCLEOTIDE SEQUENCE</scope>
    <source>
        <strain evidence="2">IB182487</strain>
    </source>
</reference>
<keyword evidence="1" id="KW-0802">TPR repeat</keyword>
<evidence type="ECO:0000256" key="1">
    <source>
        <dbReference type="PROSITE-ProRule" id="PRU00339"/>
    </source>
</evidence>
<feature type="repeat" description="TPR" evidence="1">
    <location>
        <begin position="16"/>
        <end position="49"/>
    </location>
</feature>
<dbReference type="SUPFAM" id="SSF116965">
    <property type="entry name" value="Hypothetical protein MPN330"/>
    <property type="match status" value="1"/>
</dbReference>
<proteinExistence type="predicted"/>
<protein>
    <submittedName>
        <fullName evidence="2">Tetratricopeptide repeat protein</fullName>
    </submittedName>
</protein>
<gene>
    <name evidence="2" type="ORF">IC621_13115</name>
</gene>
<dbReference type="EMBL" id="JACXAI010000016">
    <property type="protein sequence ID" value="MBD1381173.1"/>
    <property type="molecule type" value="Genomic_DNA"/>
</dbReference>
<dbReference type="InterPro" id="IPR019734">
    <property type="entry name" value="TPR_rpt"/>
</dbReference>
<dbReference type="Proteomes" id="UP000626844">
    <property type="component" value="Unassembled WGS sequence"/>
</dbReference>
<dbReference type="InterPro" id="IPR011990">
    <property type="entry name" value="TPR-like_helical_dom_sf"/>
</dbReference>
<comment type="caution">
    <text evidence="2">The sequence shown here is derived from an EMBL/GenBank/DDBJ whole genome shotgun (WGS) entry which is preliminary data.</text>
</comment>
<dbReference type="Pfam" id="PF14559">
    <property type="entry name" value="TPR_19"/>
    <property type="match status" value="1"/>
</dbReference>
<keyword evidence="3" id="KW-1185">Reference proteome</keyword>
<dbReference type="SUPFAM" id="SSF48452">
    <property type="entry name" value="TPR-like"/>
    <property type="match status" value="1"/>
</dbReference>
<evidence type="ECO:0000313" key="2">
    <source>
        <dbReference type="EMBL" id="MBD1381173.1"/>
    </source>
</evidence>
<dbReference type="AlphaFoldDB" id="A0A926NJL0"/>
<name>A0A926NJL0_9BACI</name>
<dbReference type="Gene3D" id="1.25.40.10">
    <property type="entry name" value="Tetratricopeptide repeat domain"/>
    <property type="match status" value="1"/>
</dbReference>
<accession>A0A926NJL0</accession>
<evidence type="ECO:0000313" key="3">
    <source>
        <dbReference type="Proteomes" id="UP000626844"/>
    </source>
</evidence>
<organism evidence="2 3">
    <name type="scientific">Metabacillus arenae</name>
    <dbReference type="NCBI Taxonomy" id="2771434"/>
    <lineage>
        <taxon>Bacteria</taxon>
        <taxon>Bacillati</taxon>
        <taxon>Bacillota</taxon>
        <taxon>Bacilli</taxon>
        <taxon>Bacillales</taxon>
        <taxon>Bacillaceae</taxon>
        <taxon>Metabacillus</taxon>
    </lineage>
</organism>